<proteinExistence type="predicted"/>
<evidence type="ECO:0000313" key="3">
    <source>
        <dbReference type="Proteomes" id="UP000297564"/>
    </source>
</evidence>
<dbReference type="Proteomes" id="UP000297564">
    <property type="component" value="Unassembled WGS sequence"/>
</dbReference>
<organism evidence="2 3">
    <name type="scientific">Ramlibacter rhizophilus</name>
    <dbReference type="NCBI Taxonomy" id="1781167"/>
    <lineage>
        <taxon>Bacteria</taxon>
        <taxon>Pseudomonadati</taxon>
        <taxon>Pseudomonadota</taxon>
        <taxon>Betaproteobacteria</taxon>
        <taxon>Burkholderiales</taxon>
        <taxon>Comamonadaceae</taxon>
        <taxon>Ramlibacter</taxon>
    </lineage>
</organism>
<reference evidence="2 3" key="1">
    <citation type="submission" date="2019-03" db="EMBL/GenBank/DDBJ databases">
        <title>Ramlibacter rhizophilus CCTCC AB2015357, whole genome shotgun sequence.</title>
        <authorList>
            <person name="Zhang X."/>
            <person name="Feng G."/>
            <person name="Zhu H."/>
        </authorList>
    </citation>
    <scope>NUCLEOTIDE SEQUENCE [LARGE SCALE GENOMIC DNA]</scope>
    <source>
        <strain evidence="2 3">CCTCC AB2015357</strain>
    </source>
</reference>
<keyword evidence="3" id="KW-1185">Reference proteome</keyword>
<gene>
    <name evidence="2" type="ORF">EZ242_02290</name>
</gene>
<sequence>MRPGLVSYEVGVVLLIVWLAVVGAVVVGYFLLRGWRGRHPAKKAPREKSYSEKLVRRLARRRQREAWGSRKP</sequence>
<keyword evidence="1" id="KW-0812">Transmembrane</keyword>
<name>A0A4Z0C325_9BURK</name>
<dbReference type="RefSeq" id="WP_135283481.1">
    <property type="nucleotide sequence ID" value="NZ_SMLL01000001.1"/>
</dbReference>
<keyword evidence="1" id="KW-1133">Transmembrane helix</keyword>
<accession>A0A4Z0C325</accession>
<evidence type="ECO:0000313" key="2">
    <source>
        <dbReference type="EMBL" id="TFZ04599.1"/>
    </source>
</evidence>
<dbReference type="AlphaFoldDB" id="A0A4Z0C325"/>
<comment type="caution">
    <text evidence="2">The sequence shown here is derived from an EMBL/GenBank/DDBJ whole genome shotgun (WGS) entry which is preliminary data.</text>
</comment>
<evidence type="ECO:0000256" key="1">
    <source>
        <dbReference type="SAM" id="Phobius"/>
    </source>
</evidence>
<keyword evidence="1" id="KW-0472">Membrane</keyword>
<dbReference type="EMBL" id="SMLL01000001">
    <property type="protein sequence ID" value="TFZ04599.1"/>
    <property type="molecule type" value="Genomic_DNA"/>
</dbReference>
<protein>
    <submittedName>
        <fullName evidence="2">Uncharacterized protein</fullName>
    </submittedName>
</protein>
<feature type="transmembrane region" description="Helical" evidence="1">
    <location>
        <begin position="12"/>
        <end position="32"/>
    </location>
</feature>